<dbReference type="PANTHER" id="PTHR41913">
    <property type="entry name" value="DUF1684 DOMAIN-CONTAINING PROTEIN"/>
    <property type="match status" value="1"/>
</dbReference>
<dbReference type="Pfam" id="PF07920">
    <property type="entry name" value="DUF1684"/>
    <property type="match status" value="1"/>
</dbReference>
<name>A0ABP3EHQ0_9GAMM</name>
<accession>A0ABP3EHQ0</accession>
<dbReference type="PANTHER" id="PTHR41913:SF1">
    <property type="entry name" value="DUF1684 DOMAIN-CONTAINING PROTEIN"/>
    <property type="match status" value="1"/>
</dbReference>
<dbReference type="Proteomes" id="UP001500657">
    <property type="component" value="Unassembled WGS sequence"/>
</dbReference>
<protein>
    <submittedName>
        <fullName evidence="2">DUF1684 domain-containing protein</fullName>
    </submittedName>
</protein>
<dbReference type="InterPro" id="IPR012467">
    <property type="entry name" value="DUF1684"/>
</dbReference>
<reference evidence="3" key="1">
    <citation type="journal article" date="2019" name="Int. J. Syst. Evol. Microbiol.">
        <title>The Global Catalogue of Microorganisms (GCM) 10K type strain sequencing project: providing services to taxonomists for standard genome sequencing and annotation.</title>
        <authorList>
            <consortium name="The Broad Institute Genomics Platform"/>
            <consortium name="The Broad Institute Genome Sequencing Center for Infectious Disease"/>
            <person name="Wu L."/>
            <person name="Ma J."/>
        </authorList>
    </citation>
    <scope>NUCLEOTIDE SEQUENCE [LARGE SCALE GENOMIC DNA]</scope>
    <source>
        <strain evidence="3">JCM 16242</strain>
    </source>
</reference>
<dbReference type="EMBL" id="BAAAFO010000004">
    <property type="protein sequence ID" value="GAA0261403.1"/>
    <property type="molecule type" value="Genomic_DNA"/>
</dbReference>
<sequence length="298" mass="32294">MKHFLFFAASLLGAVTVNADPIDHRHEVEQWRADRVARLTAPAGWLSLIGLEWLKPGENRIGSAADNDILVAAMPSHLGVVSLRGDGSVHLALAADCEALIDGKPLREAVLVDDAGEGAPTMVSLGTVSFLVIDREGRKGLRIRDTEAATRRDFAGIDYFPIDPAWRIEASWVPASAGQTLEMGTVIGTTEKYPVPGTARFSRDGKTFEILPVIEVPGDAQYFVVFADRTSGRETYGAARFLYIDPPKDGKVTLDFNKAYNPPCAFTGFATCPLAPPENRLDLRVTAGEKNYRGGHAD</sequence>
<evidence type="ECO:0000313" key="2">
    <source>
        <dbReference type="EMBL" id="GAA0261403.1"/>
    </source>
</evidence>
<feature type="chain" id="PRO_5045510747" evidence="1">
    <location>
        <begin position="20"/>
        <end position="298"/>
    </location>
</feature>
<evidence type="ECO:0000313" key="3">
    <source>
        <dbReference type="Proteomes" id="UP001500657"/>
    </source>
</evidence>
<comment type="caution">
    <text evidence="2">The sequence shown here is derived from an EMBL/GenBank/DDBJ whole genome shotgun (WGS) entry which is preliminary data.</text>
</comment>
<proteinExistence type="predicted"/>
<gene>
    <name evidence="2" type="ORF">GCM10009126_28680</name>
</gene>
<dbReference type="RefSeq" id="WP_343883479.1">
    <property type="nucleotide sequence ID" value="NZ_BAAAFO010000004.1"/>
</dbReference>
<feature type="signal peptide" evidence="1">
    <location>
        <begin position="1"/>
        <end position="19"/>
    </location>
</feature>
<organism evidence="2 3">
    <name type="scientific">Rhodanobacter caeni</name>
    <dbReference type="NCBI Taxonomy" id="657654"/>
    <lineage>
        <taxon>Bacteria</taxon>
        <taxon>Pseudomonadati</taxon>
        <taxon>Pseudomonadota</taxon>
        <taxon>Gammaproteobacteria</taxon>
        <taxon>Lysobacterales</taxon>
        <taxon>Rhodanobacteraceae</taxon>
        <taxon>Rhodanobacter</taxon>
    </lineage>
</organism>
<evidence type="ECO:0000256" key="1">
    <source>
        <dbReference type="SAM" id="SignalP"/>
    </source>
</evidence>
<keyword evidence="1" id="KW-0732">Signal</keyword>
<keyword evidence="3" id="KW-1185">Reference proteome</keyword>